<accession>A0ABS5E8H7</accession>
<feature type="chain" id="PRO_5045875405" evidence="1">
    <location>
        <begin position="23"/>
        <end position="161"/>
    </location>
</feature>
<keyword evidence="3" id="KW-1185">Reference proteome</keyword>
<protein>
    <submittedName>
        <fullName evidence="2">Uncharacterized protein</fullName>
    </submittedName>
</protein>
<comment type="caution">
    <text evidence="2">The sequence shown here is derived from an EMBL/GenBank/DDBJ whole genome shotgun (WGS) entry which is preliminary data.</text>
</comment>
<evidence type="ECO:0000256" key="1">
    <source>
        <dbReference type="SAM" id="SignalP"/>
    </source>
</evidence>
<dbReference type="RefSeq" id="WP_211682396.1">
    <property type="nucleotide sequence ID" value="NZ_JAGRQH010000006.1"/>
</dbReference>
<proteinExistence type="predicted"/>
<keyword evidence="1" id="KW-0732">Signal</keyword>
<reference evidence="2 3" key="1">
    <citation type="submission" date="2021-04" db="EMBL/GenBank/DDBJ databases">
        <title>The complete genome sequence of Neokomagataea sp. TBRC 2177.</title>
        <authorList>
            <person name="Charoenyingcharoen P."/>
            <person name="Yukphan P."/>
        </authorList>
    </citation>
    <scope>NUCLEOTIDE SEQUENCE [LARGE SCALE GENOMIC DNA]</scope>
    <source>
        <strain evidence="2 3">TBRC 2177</strain>
    </source>
</reference>
<sequence length="161" mass="17876">MILRRVCALFLSALFWPYAVLADGVPLSSEEAAAEARMEPHGVVGEFTMAVCGTGHVNGSVFLDSRENYRDQRTLIIEIPDAVVQRAGLTPEQVQGRYLGRRIRVSGWARRVPIDVYDNRGNVIRIYDQIQVHLSALDAVQLEGLQRDDSACHAEKAPMVS</sequence>
<gene>
    <name evidence="2" type="ORF">KB213_09110</name>
</gene>
<dbReference type="Proteomes" id="UP000677812">
    <property type="component" value="Unassembled WGS sequence"/>
</dbReference>
<evidence type="ECO:0000313" key="2">
    <source>
        <dbReference type="EMBL" id="MBR0560207.1"/>
    </source>
</evidence>
<feature type="signal peptide" evidence="1">
    <location>
        <begin position="1"/>
        <end position="22"/>
    </location>
</feature>
<evidence type="ECO:0000313" key="3">
    <source>
        <dbReference type="Proteomes" id="UP000677812"/>
    </source>
</evidence>
<organism evidence="2 3">
    <name type="scientific">Neokomagataea anthophila</name>
    <dbReference type="NCBI Taxonomy" id="2826925"/>
    <lineage>
        <taxon>Bacteria</taxon>
        <taxon>Pseudomonadati</taxon>
        <taxon>Pseudomonadota</taxon>
        <taxon>Alphaproteobacteria</taxon>
        <taxon>Acetobacterales</taxon>
        <taxon>Acetobacteraceae</taxon>
        <taxon>Neokomagataea</taxon>
    </lineage>
</organism>
<name>A0ABS5E8H7_9PROT</name>
<dbReference type="EMBL" id="JAGRQH010000006">
    <property type="protein sequence ID" value="MBR0560207.1"/>
    <property type="molecule type" value="Genomic_DNA"/>
</dbReference>